<dbReference type="RefSeq" id="WP_141644781.1">
    <property type="nucleotide sequence ID" value="NZ_VIFM01000098.1"/>
</dbReference>
<name>A0A540WWY1_9BACT</name>
<dbReference type="OrthoDB" id="5381032at2"/>
<dbReference type="InterPro" id="IPR016024">
    <property type="entry name" value="ARM-type_fold"/>
</dbReference>
<evidence type="ECO:0000313" key="2">
    <source>
        <dbReference type="Proteomes" id="UP000315369"/>
    </source>
</evidence>
<dbReference type="Proteomes" id="UP000315369">
    <property type="component" value="Unassembled WGS sequence"/>
</dbReference>
<dbReference type="InterPro" id="IPR004155">
    <property type="entry name" value="PBS_lyase_HEAT"/>
</dbReference>
<comment type="caution">
    <text evidence="1">The sequence shown here is derived from an EMBL/GenBank/DDBJ whole genome shotgun (WGS) entry which is preliminary data.</text>
</comment>
<keyword evidence="2" id="KW-1185">Reference proteome</keyword>
<dbReference type="SUPFAM" id="SSF48371">
    <property type="entry name" value="ARM repeat"/>
    <property type="match status" value="1"/>
</dbReference>
<sequence length="348" mass="37983">MDLGSTPSGRVSAFLRGFGTWVDGAHSARVQELIERLAQRPYDDFAVRDLAELGPHARHAGGVLVEHLASEGWDMRITAALALGLIQYAEATDALIAQLEDGPDWRRVHASARALGLLYAERAIESLERIAARHWYPPVKEAASQAVRVIRGEEEYPAGRTNSVFFAHEHAGASLTATSRPFLDLGPDELPAVFLAQRTYSAEVFDMGEYPSRVKKRNQRPQCGLRVSDGYLLGASRGEWGGELVHQRDDATETHILYTHVVGIHRLGPHIIVATGLAHLGGNTGRLYRVFAQGETFDVEPWRQLPGAPQGSGWLADGRLYISCFGGAVLVSPEGDFEMADSGMLPAK</sequence>
<accession>A0A540WWY1</accession>
<organism evidence="1 2">
    <name type="scientific">Myxococcus llanfairpwllgwyngyllgogerychwyrndrobwllllantysiliogogogochensis</name>
    <dbReference type="NCBI Taxonomy" id="2590453"/>
    <lineage>
        <taxon>Bacteria</taxon>
        <taxon>Pseudomonadati</taxon>
        <taxon>Myxococcota</taxon>
        <taxon>Myxococcia</taxon>
        <taxon>Myxococcales</taxon>
        <taxon>Cystobacterineae</taxon>
        <taxon>Myxococcaceae</taxon>
        <taxon>Myxococcus</taxon>
    </lineage>
</organism>
<evidence type="ECO:0000313" key="1">
    <source>
        <dbReference type="EMBL" id="TQF13498.1"/>
    </source>
</evidence>
<protein>
    <submittedName>
        <fullName evidence="1">HEAT repeat domain-containing protein</fullName>
    </submittedName>
</protein>
<reference evidence="1 2" key="1">
    <citation type="submission" date="2019-06" db="EMBL/GenBank/DDBJ databases">
        <authorList>
            <person name="Livingstone P."/>
            <person name="Whitworth D."/>
        </authorList>
    </citation>
    <scope>NUCLEOTIDE SEQUENCE [LARGE SCALE GENOMIC DNA]</scope>
    <source>
        <strain evidence="1 2">AM401</strain>
    </source>
</reference>
<dbReference type="EMBL" id="VIFM01000098">
    <property type="protein sequence ID" value="TQF13498.1"/>
    <property type="molecule type" value="Genomic_DNA"/>
</dbReference>
<dbReference type="Pfam" id="PF13646">
    <property type="entry name" value="HEAT_2"/>
    <property type="match status" value="1"/>
</dbReference>
<dbReference type="InterPro" id="IPR011989">
    <property type="entry name" value="ARM-like"/>
</dbReference>
<gene>
    <name evidence="1" type="ORF">FJV41_23545</name>
</gene>
<dbReference type="SMART" id="SM00567">
    <property type="entry name" value="EZ_HEAT"/>
    <property type="match status" value="1"/>
</dbReference>
<dbReference type="Gene3D" id="1.25.10.10">
    <property type="entry name" value="Leucine-rich Repeat Variant"/>
    <property type="match status" value="1"/>
</dbReference>
<proteinExistence type="predicted"/>
<dbReference type="AlphaFoldDB" id="A0A540WWY1"/>